<dbReference type="PROSITE" id="PS51546">
    <property type="entry name" value="PI3K_RBD"/>
    <property type="match status" value="1"/>
</dbReference>
<evidence type="ECO:0000256" key="7">
    <source>
        <dbReference type="ARBA" id="ARBA00022806"/>
    </source>
</evidence>
<reference evidence="20" key="1">
    <citation type="submission" date="2021-02" db="EMBL/GenBank/DDBJ databases">
        <authorList>
            <person name="Bekaert M."/>
        </authorList>
    </citation>
    <scope>NUCLEOTIDE SEQUENCE</scope>
    <source>
        <strain evidence="20">IoA-00</strain>
    </source>
</reference>
<dbReference type="GO" id="GO:0016301">
    <property type="term" value="F:kinase activity"/>
    <property type="evidence" value="ECO:0007669"/>
    <property type="project" value="UniProtKB-KW"/>
</dbReference>
<keyword evidence="3 20" id="KW-0808">Transferase</keyword>
<dbReference type="PROSITE" id="PS51545">
    <property type="entry name" value="PIK_HELICAL"/>
    <property type="match status" value="1"/>
</dbReference>
<dbReference type="GO" id="GO:0006397">
    <property type="term" value="P:mRNA processing"/>
    <property type="evidence" value="ECO:0007669"/>
    <property type="project" value="UniProtKB-KW"/>
</dbReference>
<dbReference type="InterPro" id="IPR042236">
    <property type="entry name" value="PI3K_accessory_sf"/>
</dbReference>
<evidence type="ECO:0000259" key="15">
    <source>
        <dbReference type="PROSITE" id="PS51192"/>
    </source>
</evidence>
<dbReference type="Pfam" id="PF00792">
    <property type="entry name" value="PI3K_C2"/>
    <property type="match status" value="1"/>
</dbReference>
<dbReference type="Gene3D" id="2.60.40.150">
    <property type="entry name" value="C2 domain"/>
    <property type="match status" value="1"/>
</dbReference>
<keyword evidence="7" id="KW-0347">Helicase</keyword>
<dbReference type="Gene3D" id="1.25.40.70">
    <property type="entry name" value="Phosphatidylinositol 3-kinase, accessory domain (PIK)"/>
    <property type="match status" value="1"/>
</dbReference>
<evidence type="ECO:0000256" key="9">
    <source>
        <dbReference type="ARBA" id="ARBA00023187"/>
    </source>
</evidence>
<dbReference type="InterPro" id="IPR000403">
    <property type="entry name" value="PI3/4_kinase_cat_dom"/>
</dbReference>
<evidence type="ECO:0000256" key="5">
    <source>
        <dbReference type="ARBA" id="ARBA00022777"/>
    </source>
</evidence>
<dbReference type="Pfam" id="PF00794">
    <property type="entry name" value="PI3K_rbd"/>
    <property type="match status" value="1"/>
</dbReference>
<dbReference type="PANTHER" id="PTHR18934:SF109">
    <property type="entry name" value="ATP-DEPENDENT RNA HELICASE DHX15 HOMOLOG"/>
    <property type="match status" value="1"/>
</dbReference>
<comment type="similarity">
    <text evidence="10">Belongs to the DEAD box helicase family. DEAH subfamily. DDX15/PRP43 sub-subfamily.</text>
</comment>
<feature type="domain" description="Helicase ATP-binding" evidence="15">
    <location>
        <begin position="854"/>
        <end position="1017"/>
    </location>
</feature>
<dbReference type="GO" id="GO:0005681">
    <property type="term" value="C:spliceosomal complex"/>
    <property type="evidence" value="ECO:0007669"/>
    <property type="project" value="TreeGrafter"/>
</dbReference>
<dbReference type="GO" id="GO:0003723">
    <property type="term" value="F:RNA binding"/>
    <property type="evidence" value="ECO:0007669"/>
    <property type="project" value="TreeGrafter"/>
</dbReference>
<feature type="domain" description="PIK helical" evidence="17">
    <location>
        <begin position="332"/>
        <end position="492"/>
    </location>
</feature>
<evidence type="ECO:0000259" key="17">
    <source>
        <dbReference type="PROSITE" id="PS51545"/>
    </source>
</evidence>
<dbReference type="InterPro" id="IPR011009">
    <property type="entry name" value="Kinase-like_dom_sf"/>
</dbReference>
<dbReference type="SMART" id="SM00490">
    <property type="entry name" value="HELICc"/>
    <property type="match status" value="1"/>
</dbReference>
<feature type="domain" description="PI3K/PI4K catalytic" evidence="14">
    <location>
        <begin position="541"/>
        <end position="785"/>
    </location>
</feature>
<feature type="domain" description="PI3K-RBD" evidence="18">
    <location>
        <begin position="8"/>
        <end position="111"/>
    </location>
</feature>
<dbReference type="SUPFAM" id="SSF49562">
    <property type="entry name" value="C2 domain (Calcium/lipid-binding domain, CaLB)"/>
    <property type="match status" value="1"/>
</dbReference>
<dbReference type="Gene3D" id="3.40.50.300">
    <property type="entry name" value="P-loop containing nucleotide triphosphate hydrolases"/>
    <property type="match status" value="2"/>
</dbReference>
<dbReference type="EC" id="3.6.4.13" evidence="1"/>
<accession>A0A7R8H293</accession>
<dbReference type="InterPro" id="IPR036940">
    <property type="entry name" value="PI3/4_kinase_cat_sf"/>
</dbReference>
<dbReference type="PROSITE" id="PS51194">
    <property type="entry name" value="HELICASE_CTER"/>
    <property type="match status" value="1"/>
</dbReference>
<dbReference type="OrthoDB" id="67688at2759"/>
<comment type="catalytic activity">
    <reaction evidence="11">
        <text>ATP + H2O = ADP + phosphate + H(+)</text>
        <dbReference type="Rhea" id="RHEA:13065"/>
        <dbReference type="ChEBI" id="CHEBI:15377"/>
        <dbReference type="ChEBI" id="CHEBI:15378"/>
        <dbReference type="ChEBI" id="CHEBI:30616"/>
        <dbReference type="ChEBI" id="CHEBI:43474"/>
        <dbReference type="ChEBI" id="CHEBI:456216"/>
        <dbReference type="EC" id="3.6.4.13"/>
    </reaction>
</comment>
<sequence length="1223" mass="140379">MMQSKLEKGRIRVAIWSLTEQSEKQKYTVAVEHSDTPEHIIREAIFKRIRCNDRYKSQENKCRAVEEFQSSYALKVAGSEQYFLLDCPISQYKYVRRCIAKGEVPQLMLMSKKHIYANLPSFEVRVPSYIRKAPSSLTPPSVNSKVIQLWRIDANFRLKITSATYVNVKDGDSIYVRVGIFHGTEPLCVIRESKYVPHSQPRWDEWIEFDLRVSDFPRSAKLCVSVCSVKRRNKNKDEHTMLCWGNLNLFDFRHRLLADKVSLNLWVVPKGLDETLNPLGIVGSNPMRDSPSIELEFESQSAPVIYPSLNDYKEYNSFIQGIDEKRKNNMDDGTNTQITKGEWNQLIDISKRDPLAEISEQEKEALWKLRLYCREIPDILPRLLDAVKWNSRDDVAELYLLLEEWPDVTPQVSLELLDCKYADLVVRKKAVEWLDKMSDEDLAQYLLQLFKRALLNRKIGHFFFWHLKSELQTSTQCLAIRFGLLLEGFCRGLDKDLKGLIKQVEAMEKLTKLTDSLKDRMNESVKDRLKFLSDQMRQADYMESLQFFRSPLENHTMLGNLDVSRCRVMDSAKKPLWLVWDNPDPLAEVQIIKIMDHIWHTEGLDLRMTPYTCLATGSQVGMIEVVDSTQLYKWIREHNKNKVDQAIETFTLSCAGYCVATFILGIGDRHPDNIMVSEDGQIFHIDFGHFLGHFKKKVCKGKENPIKSEEFARFQELCGKAYLSLRKHANLLITLFTMMLPTGITELQSINDIGYLRQTLAVEKTETDALAYFQSMFSDAYEQVKKAEIQEMPKHRLDLDGASSSKRPKDESPSSTKPGLKMNPHSALPYTPRYFELFRKRITLPVWEYRDKFLDLLGQHQCICLVGETGSGKTTQIPQWCAEYASKERKSVACTQPRRVAAMSVAQRVSEEMDVSLGQEVGYSIRFEDCSGPRTILKYMTDGMLLREAMSDPMLDAYKVILLDEAHERTLATDILMGVLKTVTTHRNDLKLVIMSATLDAGKFQNYFDNAPLMNVPGRTHPVEIFYTPEPERDYLEAAIRTVIQIHMCEEQEGDCLLFLTGQEEIEEACKRIKREVDNLGNEIGDLKCIPLYSTLPPNLQQRIFEPAPGRKSNGAVGRKIVVSTNIAETSLTIDGVVFVIDPGFSKQKVYNPRIRVESLLVSPISKASAQQRAGRAGRTKPGKCFRLYTEKAFKNEMQENTYPEILRSNLGSVVIQLKKTGH</sequence>
<evidence type="ECO:0000259" key="14">
    <source>
        <dbReference type="PROSITE" id="PS50290"/>
    </source>
</evidence>
<dbReference type="SMART" id="SM00382">
    <property type="entry name" value="AAA"/>
    <property type="match status" value="1"/>
</dbReference>
<dbReference type="Proteomes" id="UP000675881">
    <property type="component" value="Chromosome 11"/>
</dbReference>
<dbReference type="GO" id="GO:0008380">
    <property type="term" value="P:RNA splicing"/>
    <property type="evidence" value="ECO:0007669"/>
    <property type="project" value="UniProtKB-KW"/>
</dbReference>
<dbReference type="EMBL" id="HG994590">
    <property type="protein sequence ID" value="CAF2809815.1"/>
    <property type="molecule type" value="Genomic_DNA"/>
</dbReference>
<keyword evidence="4" id="KW-0547">Nucleotide-binding</keyword>
<dbReference type="InterPro" id="IPR044756">
    <property type="entry name" value="DHX15_DEXHc"/>
</dbReference>
<dbReference type="Pfam" id="PF00271">
    <property type="entry name" value="Helicase_C"/>
    <property type="match status" value="1"/>
</dbReference>
<evidence type="ECO:0000256" key="10">
    <source>
        <dbReference type="ARBA" id="ARBA00024333"/>
    </source>
</evidence>
<evidence type="ECO:0000256" key="13">
    <source>
        <dbReference type="SAM" id="MobiDB-lite"/>
    </source>
</evidence>
<feature type="domain" description="C2 PI3K-type" evidence="19">
    <location>
        <begin position="152"/>
        <end position="307"/>
    </location>
</feature>
<dbReference type="GO" id="GO:0016787">
    <property type="term" value="F:hydrolase activity"/>
    <property type="evidence" value="ECO:0007669"/>
    <property type="project" value="UniProtKB-KW"/>
</dbReference>
<dbReference type="InterPro" id="IPR014001">
    <property type="entry name" value="Helicase_ATP-bd"/>
</dbReference>
<name>A0A7R8H293_LEPSM</name>
<keyword evidence="8" id="KW-0067">ATP-binding</keyword>
<dbReference type="Gene3D" id="3.30.1010.10">
    <property type="entry name" value="Phosphatidylinositol 3-kinase Catalytic Subunit, Chain A, domain 4"/>
    <property type="match status" value="2"/>
</dbReference>
<dbReference type="InterPro" id="IPR001650">
    <property type="entry name" value="Helicase_C-like"/>
</dbReference>
<evidence type="ECO:0000256" key="12">
    <source>
        <dbReference type="PROSITE-ProRule" id="PRU00880"/>
    </source>
</evidence>
<evidence type="ECO:0000259" key="19">
    <source>
        <dbReference type="PROSITE" id="PS51547"/>
    </source>
</evidence>
<evidence type="ECO:0000256" key="3">
    <source>
        <dbReference type="ARBA" id="ARBA00022679"/>
    </source>
</evidence>
<evidence type="ECO:0000256" key="6">
    <source>
        <dbReference type="ARBA" id="ARBA00022801"/>
    </source>
</evidence>
<comment type="similarity">
    <text evidence="12">Belongs to the PI3/PI4-kinase family.</text>
</comment>
<evidence type="ECO:0000259" key="16">
    <source>
        <dbReference type="PROSITE" id="PS51194"/>
    </source>
</evidence>
<evidence type="ECO:0000256" key="4">
    <source>
        <dbReference type="ARBA" id="ARBA00022741"/>
    </source>
</evidence>
<dbReference type="CDD" id="cd18791">
    <property type="entry name" value="SF2_C_RHA"/>
    <property type="match status" value="1"/>
</dbReference>
<evidence type="ECO:0000259" key="18">
    <source>
        <dbReference type="PROSITE" id="PS51546"/>
    </source>
</evidence>
<evidence type="ECO:0000256" key="8">
    <source>
        <dbReference type="ARBA" id="ARBA00022840"/>
    </source>
</evidence>
<dbReference type="SUPFAM" id="SSF52540">
    <property type="entry name" value="P-loop containing nucleoside triphosphate hydrolases"/>
    <property type="match status" value="1"/>
</dbReference>
<keyword evidence="21" id="KW-1185">Reference proteome</keyword>
<dbReference type="Pfam" id="PF00613">
    <property type="entry name" value="PI3Ka"/>
    <property type="match status" value="1"/>
</dbReference>
<dbReference type="FunFam" id="3.40.50.300:FF:006066">
    <property type="entry name" value="Predicted protein"/>
    <property type="match status" value="1"/>
</dbReference>
<gene>
    <name evidence="20" type="ORF">LSAA_3246</name>
</gene>
<evidence type="ECO:0000313" key="21">
    <source>
        <dbReference type="Proteomes" id="UP000675881"/>
    </source>
</evidence>
<dbReference type="PROSITE" id="PS00916">
    <property type="entry name" value="PI3_4_KINASE_2"/>
    <property type="match status" value="1"/>
</dbReference>
<dbReference type="GO" id="GO:0005524">
    <property type="term" value="F:ATP binding"/>
    <property type="evidence" value="ECO:0007669"/>
    <property type="project" value="UniProtKB-KW"/>
</dbReference>
<evidence type="ECO:0000256" key="1">
    <source>
        <dbReference type="ARBA" id="ARBA00012552"/>
    </source>
</evidence>
<keyword evidence="2" id="KW-0507">mRNA processing</keyword>
<dbReference type="PROSITE" id="PS51547">
    <property type="entry name" value="C2_PI3K"/>
    <property type="match status" value="1"/>
</dbReference>
<dbReference type="SMART" id="SM00142">
    <property type="entry name" value="PI3K_C2"/>
    <property type="match status" value="1"/>
</dbReference>
<proteinExistence type="inferred from homology"/>
<dbReference type="SUPFAM" id="SSF54236">
    <property type="entry name" value="Ubiquitin-like"/>
    <property type="match status" value="1"/>
</dbReference>
<dbReference type="InterPro" id="IPR011545">
    <property type="entry name" value="DEAD/DEAH_box_helicase_dom"/>
</dbReference>
<keyword evidence="6" id="KW-0378">Hydrolase</keyword>
<dbReference type="InterPro" id="IPR000341">
    <property type="entry name" value="PI3K_Ras-bd_dom"/>
</dbReference>
<evidence type="ECO:0000313" key="20">
    <source>
        <dbReference type="EMBL" id="CAF2809815.1"/>
    </source>
</evidence>
<feature type="region of interest" description="Disordered" evidence="13">
    <location>
        <begin position="795"/>
        <end position="825"/>
    </location>
</feature>
<dbReference type="GO" id="GO:0003724">
    <property type="term" value="F:RNA helicase activity"/>
    <property type="evidence" value="ECO:0007669"/>
    <property type="project" value="UniProtKB-EC"/>
</dbReference>
<dbReference type="PROSITE" id="PS50290">
    <property type="entry name" value="PI3_4_KINASE_3"/>
    <property type="match status" value="1"/>
</dbReference>
<dbReference type="InterPro" id="IPR002420">
    <property type="entry name" value="PI3K-type_C2_dom"/>
</dbReference>
<dbReference type="CDD" id="cd17973">
    <property type="entry name" value="DEXHc_DHX15"/>
    <property type="match status" value="1"/>
</dbReference>
<evidence type="ECO:0000256" key="2">
    <source>
        <dbReference type="ARBA" id="ARBA00022664"/>
    </source>
</evidence>
<dbReference type="InterPro" id="IPR003593">
    <property type="entry name" value="AAA+_ATPase"/>
</dbReference>
<dbReference type="Gene3D" id="1.10.1070.11">
    <property type="entry name" value="Phosphatidylinositol 3-/4-kinase, catalytic domain"/>
    <property type="match status" value="1"/>
</dbReference>
<dbReference type="InterPro" id="IPR029071">
    <property type="entry name" value="Ubiquitin-like_domsf"/>
</dbReference>
<organism evidence="20 21">
    <name type="scientific">Lepeophtheirus salmonis</name>
    <name type="common">Salmon louse</name>
    <name type="synonym">Caligus salmonis</name>
    <dbReference type="NCBI Taxonomy" id="72036"/>
    <lineage>
        <taxon>Eukaryota</taxon>
        <taxon>Metazoa</taxon>
        <taxon>Ecdysozoa</taxon>
        <taxon>Arthropoda</taxon>
        <taxon>Crustacea</taxon>
        <taxon>Multicrustacea</taxon>
        <taxon>Hexanauplia</taxon>
        <taxon>Copepoda</taxon>
        <taxon>Siphonostomatoida</taxon>
        <taxon>Caligidae</taxon>
        <taxon>Lepeophtheirus</taxon>
    </lineage>
</organism>
<dbReference type="InterPro" id="IPR016024">
    <property type="entry name" value="ARM-type_fold"/>
</dbReference>
<evidence type="ECO:0000256" key="11">
    <source>
        <dbReference type="ARBA" id="ARBA00047984"/>
    </source>
</evidence>
<dbReference type="SMART" id="SM00144">
    <property type="entry name" value="PI3K_rbd"/>
    <property type="match status" value="1"/>
</dbReference>
<dbReference type="FunFam" id="3.40.50.300:FF:000324">
    <property type="entry name" value="pre-mRNA-splicing factor ATP-dependent RNA helicase DHX15"/>
    <property type="match status" value="1"/>
</dbReference>
<dbReference type="SMART" id="SM00487">
    <property type="entry name" value="DEXDc"/>
    <property type="match status" value="1"/>
</dbReference>
<dbReference type="Pfam" id="PF00270">
    <property type="entry name" value="DEAD"/>
    <property type="match status" value="1"/>
</dbReference>
<dbReference type="InterPro" id="IPR018936">
    <property type="entry name" value="PI3/4_kinase_CS"/>
</dbReference>
<feature type="domain" description="Helicase C-terminal" evidence="16">
    <location>
        <begin position="1042"/>
        <end position="1222"/>
    </location>
</feature>
<keyword evidence="5" id="KW-0418">Kinase</keyword>
<dbReference type="SMART" id="SM00146">
    <property type="entry name" value="PI3Kc"/>
    <property type="match status" value="1"/>
</dbReference>
<dbReference type="InterPro" id="IPR001263">
    <property type="entry name" value="PI3K_accessory_dom"/>
</dbReference>
<dbReference type="Gene3D" id="3.10.20.90">
    <property type="entry name" value="Phosphatidylinositol 3-kinase Catalytic Subunit, Chain A, domain 1"/>
    <property type="match status" value="1"/>
</dbReference>
<dbReference type="Pfam" id="PF00454">
    <property type="entry name" value="PI3_PI4_kinase"/>
    <property type="match status" value="1"/>
</dbReference>
<dbReference type="InterPro" id="IPR035892">
    <property type="entry name" value="C2_domain_sf"/>
</dbReference>
<protein>
    <recommendedName>
        <fullName evidence="1">RNA helicase</fullName>
        <ecNumber evidence="1">3.6.4.13</ecNumber>
    </recommendedName>
</protein>
<dbReference type="SUPFAM" id="SSF56112">
    <property type="entry name" value="Protein kinase-like (PK-like)"/>
    <property type="match status" value="1"/>
</dbReference>
<dbReference type="FunFam" id="2.60.40.150:FF:000041">
    <property type="entry name" value="Phosphatidylinositol 4,5-bisphosphate 3-kinase catalytic subunit"/>
    <property type="match status" value="1"/>
</dbReference>
<dbReference type="PROSITE" id="PS51192">
    <property type="entry name" value="HELICASE_ATP_BIND_1"/>
    <property type="match status" value="1"/>
</dbReference>
<keyword evidence="9" id="KW-0508">mRNA splicing</keyword>
<dbReference type="InterPro" id="IPR027417">
    <property type="entry name" value="P-loop_NTPase"/>
</dbReference>
<dbReference type="PANTHER" id="PTHR18934">
    <property type="entry name" value="ATP-DEPENDENT RNA HELICASE"/>
    <property type="match status" value="1"/>
</dbReference>
<dbReference type="AlphaFoldDB" id="A0A7R8H293"/>
<dbReference type="SUPFAM" id="SSF48371">
    <property type="entry name" value="ARM repeat"/>
    <property type="match status" value="1"/>
</dbReference>
<dbReference type="SMART" id="SM00145">
    <property type="entry name" value="PI3Ka"/>
    <property type="match status" value="1"/>
</dbReference>